<comment type="caution">
    <text evidence="3">The sequence shown here is derived from an EMBL/GenBank/DDBJ whole genome shotgun (WGS) entry which is preliminary data.</text>
</comment>
<feature type="transmembrane region" description="Helical" evidence="1">
    <location>
        <begin position="472"/>
        <end position="493"/>
    </location>
</feature>
<reference evidence="3 4" key="1">
    <citation type="submission" date="2016-02" db="EMBL/GenBank/DDBJ databases">
        <title>Discovery of a natural microsporidian pathogen with a broad tissue tropism in Caenorhabditis elegans.</title>
        <authorList>
            <person name="Luallen R.J."/>
            <person name="Reinke A.W."/>
            <person name="Tong L."/>
            <person name="Botts M.R."/>
            <person name="Felix M.-A."/>
            <person name="Troemel E.R."/>
        </authorList>
    </citation>
    <scope>NUCLEOTIDE SEQUENCE [LARGE SCALE GENOMIC DNA]</scope>
    <source>
        <strain evidence="3 4">JUm2807</strain>
    </source>
</reference>
<keyword evidence="2" id="KW-0732">Signal</keyword>
<gene>
    <name evidence="3" type="ORF">NEDG_01612</name>
</gene>
<keyword evidence="1" id="KW-1133">Transmembrane helix</keyword>
<name>A0A177EJN2_9MICR</name>
<evidence type="ECO:0000313" key="3">
    <source>
        <dbReference type="EMBL" id="OAG31199.1"/>
    </source>
</evidence>
<keyword evidence="1" id="KW-0812">Transmembrane</keyword>
<keyword evidence="4" id="KW-1185">Reference proteome</keyword>
<dbReference type="GeneID" id="93647962"/>
<proteinExistence type="predicted"/>
<evidence type="ECO:0000313" key="4">
    <source>
        <dbReference type="Proteomes" id="UP000185944"/>
    </source>
</evidence>
<evidence type="ECO:0000256" key="2">
    <source>
        <dbReference type="SAM" id="SignalP"/>
    </source>
</evidence>
<feature type="signal peptide" evidence="2">
    <location>
        <begin position="1"/>
        <end position="29"/>
    </location>
</feature>
<organism evidence="3 4">
    <name type="scientific">Nematocida displodere</name>
    <dbReference type="NCBI Taxonomy" id="1805483"/>
    <lineage>
        <taxon>Eukaryota</taxon>
        <taxon>Fungi</taxon>
        <taxon>Fungi incertae sedis</taxon>
        <taxon>Microsporidia</taxon>
        <taxon>Nematocida</taxon>
    </lineage>
</organism>
<keyword evidence="1" id="KW-0472">Membrane</keyword>
<evidence type="ECO:0000256" key="1">
    <source>
        <dbReference type="SAM" id="Phobius"/>
    </source>
</evidence>
<feature type="transmembrane region" description="Helical" evidence="1">
    <location>
        <begin position="439"/>
        <end position="460"/>
    </location>
</feature>
<feature type="transmembrane region" description="Helical" evidence="1">
    <location>
        <begin position="533"/>
        <end position="553"/>
    </location>
</feature>
<accession>A0A177EJN2</accession>
<dbReference type="EMBL" id="LTDL01000021">
    <property type="protein sequence ID" value="OAG31199.1"/>
    <property type="molecule type" value="Genomic_DNA"/>
</dbReference>
<feature type="transmembrane region" description="Helical" evidence="1">
    <location>
        <begin position="573"/>
        <end position="595"/>
    </location>
</feature>
<feature type="transmembrane region" description="Helical" evidence="1">
    <location>
        <begin position="381"/>
        <end position="403"/>
    </location>
</feature>
<sequence>MNKVFSKDRTLLSAIWLVLLYTNLATVSASLSSPDAPGSSLGLKETGQEKKMQACLRFLQSQPICFAEMLHRFLATQSSIYQANPDAHTQEAVDREFSGHMQPLAETTPGARNYFAPNNWGSILSRYAGTNILPSSVFLHILLGNGDTAAKEQTLSDFVQLQTLFAIENLGELTPTRFVNAVVLFYQLTGTPGPLQKTFDENMAQWIKHSTTSASTTKEISAFIGAVFSNKRAELLASYKEQIHTPGFAKVCRNIKDLQDYISDGLHPINILVAAGFSICKSQLVDSRNILSVHVTRTKKRNMANKDLSRITTATNLQFHPESQCSLHCSKYIAHLTEYVTDPKHTVTIVASKRENAKAIQVFCEDCYCREKIYLHGQKSAVDYLISCVVAALVACCGVLRYIHATSSFFLEIPFAILIVGFIRLGVQKQRHDQKMFMLFEIVAAFCVVLVGMCGLHLFAQESSSFDLVAKKTIYGVVGGATALLLLATLSPIRRSHCLVKVRIFMRYGCYMLSALCAWSIPFFFFFYHIHDVFMLLTTNTCLLSAMLMYAGVSLEEQKDDLVRNGQGSVFSAMSAGGLFLIVSGLLGSSAILFYNDLLSSHISSQEYLAIPFVKLYQASKLFWEQASSKGWSYPRYINNK</sequence>
<dbReference type="Proteomes" id="UP000185944">
    <property type="component" value="Unassembled WGS sequence"/>
</dbReference>
<feature type="transmembrane region" description="Helical" evidence="1">
    <location>
        <begin position="409"/>
        <end position="427"/>
    </location>
</feature>
<feature type="transmembrane region" description="Helical" evidence="1">
    <location>
        <begin position="505"/>
        <end position="527"/>
    </location>
</feature>
<protein>
    <submittedName>
        <fullName evidence="3">Uncharacterized protein</fullName>
    </submittedName>
</protein>
<dbReference type="RefSeq" id="XP_067544920.1">
    <property type="nucleotide sequence ID" value="XM_067689030.1"/>
</dbReference>
<dbReference type="VEuPathDB" id="MicrosporidiaDB:NEDG_01612"/>
<dbReference type="AlphaFoldDB" id="A0A177EJN2"/>
<feature type="chain" id="PRO_5008060450" evidence="2">
    <location>
        <begin position="30"/>
        <end position="641"/>
    </location>
</feature>